<comment type="caution">
    <text evidence="3">The sequence shown here is derived from an EMBL/GenBank/DDBJ whole genome shotgun (WGS) entry which is preliminary data.</text>
</comment>
<evidence type="ECO:0000313" key="3">
    <source>
        <dbReference type="EMBL" id="RGL16300.1"/>
    </source>
</evidence>
<sequence length="237" mass="24169">MGWLSLVTKIVPKVWTGGTKATSMLWRGGAAVTGAGWKAAKTVAAYPKTSIATAVGGWALMEKAQHPDESFGTAVGKTVRGGVDSGGEFLHDAVNGFAGENTVEAVKDTAGNVMDAATGTLGELKDTVTESKGLLGTLADSMKGISSFLGNISGGNGMNMFGNFFNNLASGKVSGLGIGALIVGAYMIFGRTGMLGKLGGALLAMMMIGGNSQQQTQTNAAAQDQQLAESQSHGMRR</sequence>
<feature type="compositionally biased region" description="Low complexity" evidence="1">
    <location>
        <begin position="215"/>
        <end position="228"/>
    </location>
</feature>
<keyword evidence="2" id="KW-1133">Transmembrane helix</keyword>
<feature type="transmembrane region" description="Helical" evidence="2">
    <location>
        <begin position="168"/>
        <end position="189"/>
    </location>
</feature>
<name>A0A3E4R815_BACUN</name>
<dbReference type="Proteomes" id="UP000260795">
    <property type="component" value="Unassembled WGS sequence"/>
</dbReference>
<organism evidence="3 4">
    <name type="scientific">Bacteroides uniformis</name>
    <dbReference type="NCBI Taxonomy" id="820"/>
    <lineage>
        <taxon>Bacteria</taxon>
        <taxon>Pseudomonadati</taxon>
        <taxon>Bacteroidota</taxon>
        <taxon>Bacteroidia</taxon>
        <taxon>Bacteroidales</taxon>
        <taxon>Bacteroidaceae</taxon>
        <taxon>Bacteroides</taxon>
    </lineage>
</organism>
<proteinExistence type="predicted"/>
<gene>
    <name evidence="3" type="ORF">DXC80_03790</name>
</gene>
<dbReference type="EMBL" id="QSRK01000004">
    <property type="protein sequence ID" value="RGL16300.1"/>
    <property type="molecule type" value="Genomic_DNA"/>
</dbReference>
<dbReference type="RefSeq" id="WP_117680695.1">
    <property type="nucleotide sequence ID" value="NZ_QSRK01000004.1"/>
</dbReference>
<accession>A0A3E4R815</accession>
<feature type="region of interest" description="Disordered" evidence="1">
    <location>
        <begin position="215"/>
        <end position="237"/>
    </location>
</feature>
<dbReference type="AlphaFoldDB" id="A0A3E4R815"/>
<keyword evidence="2" id="KW-0812">Transmembrane</keyword>
<evidence type="ECO:0000256" key="1">
    <source>
        <dbReference type="SAM" id="MobiDB-lite"/>
    </source>
</evidence>
<evidence type="ECO:0000313" key="4">
    <source>
        <dbReference type="Proteomes" id="UP000260795"/>
    </source>
</evidence>
<evidence type="ECO:0000256" key="2">
    <source>
        <dbReference type="SAM" id="Phobius"/>
    </source>
</evidence>
<reference evidence="3 4" key="1">
    <citation type="submission" date="2018-08" db="EMBL/GenBank/DDBJ databases">
        <title>A genome reference for cultivated species of the human gut microbiota.</title>
        <authorList>
            <person name="Zou Y."/>
            <person name="Xue W."/>
            <person name="Luo G."/>
        </authorList>
    </citation>
    <scope>NUCLEOTIDE SEQUENCE [LARGE SCALE GENOMIC DNA]</scope>
    <source>
        <strain evidence="3 4">TF08-13</strain>
    </source>
</reference>
<keyword evidence="2" id="KW-0472">Membrane</keyword>
<protein>
    <submittedName>
        <fullName evidence="3">Uncharacterized protein</fullName>
    </submittedName>
</protein>